<dbReference type="GO" id="GO:0016020">
    <property type="term" value="C:membrane"/>
    <property type="evidence" value="ECO:0007669"/>
    <property type="project" value="InterPro"/>
</dbReference>
<dbReference type="SUPFAM" id="SSF53448">
    <property type="entry name" value="Nucleotide-diphospho-sugar transferases"/>
    <property type="match status" value="1"/>
</dbReference>
<sequence length="729" mass="82456">MANRNTLPLYKKVWLKHTFSRAVDSLIFLLLLMLLGYRVFSYDHYSFPWFVAFLCESWFTLTWLTTISTKWTPAKTITHLDRLLLREGELPQVDVFVTTADPVLEPPIITVNTVLSLLALDYPANKLACYVSDDGCSPLTYYALVEATKFAKLWVPFCKKYNVQVRAPFRYFSEEATIEKSEFPEFEQESLKMKEEYGQLSSKIQNASQELNPCPVVGEYEIFSKRQLRNYPTIIKVIWENKEGLSDGVPHLIYISREKRPQHPHHYKAGAMNVLTRVSGLMTNAPYILNVDCDMYVNNPKIALHALCILLDSKGEKEVAFVQCPQRFYDTVKDDAYGNQLVALPMYIGGGFAGLQGIIYAGTNCFHRRKVIYGLSPDHDTRTAKKDFGFTDETISEKKTMQIFGASKGFVESANHALEETTFTPNDKPFKSLDLEAASQVATCDYEYNTAWGKQVGWLYGSTSEDVLTGLVMHTKGWRSEVCSPDPMAFMGCSPQDNLGQMAQHKRWSSESAWRIFGSQIGPYVLSLKYPMPFSLPTASLPMPVSCLIRSAEPGMWFPISAFVMYNVGTLSEHLISGLSARTWWNNQRMGRITTMTSCFFGFFDILLKRLKISDTVFEITKKDQPSSNNENVGRFLFNESPIFVPGTTILLIQLTALVTALWGWQQVENDGAYGLGEVFCSAYVVLCYLPLLKGLVGKGKYGIPLSTIYKAMLLALFFVQLCRSTITK</sequence>
<evidence type="ECO:0000256" key="6">
    <source>
        <dbReference type="ARBA" id="ARBA00023136"/>
    </source>
</evidence>
<evidence type="ECO:0000256" key="10">
    <source>
        <dbReference type="PIRSR" id="PIRSR605150-3"/>
    </source>
</evidence>
<feature type="binding site" evidence="10">
    <location>
        <position position="268"/>
    </location>
    <ligand>
        <name>Mn(2+)</name>
        <dbReference type="ChEBI" id="CHEBI:29035"/>
    </ligand>
</feature>
<dbReference type="GO" id="GO:0030244">
    <property type="term" value="P:cellulose biosynthetic process"/>
    <property type="evidence" value="ECO:0007669"/>
    <property type="project" value="InterPro"/>
</dbReference>
<organism evidence="12 13">
    <name type="scientific">Sphenostylis stenocarpa</name>
    <dbReference type="NCBI Taxonomy" id="92480"/>
    <lineage>
        <taxon>Eukaryota</taxon>
        <taxon>Viridiplantae</taxon>
        <taxon>Streptophyta</taxon>
        <taxon>Embryophyta</taxon>
        <taxon>Tracheophyta</taxon>
        <taxon>Spermatophyta</taxon>
        <taxon>Magnoliopsida</taxon>
        <taxon>eudicotyledons</taxon>
        <taxon>Gunneridae</taxon>
        <taxon>Pentapetalae</taxon>
        <taxon>rosids</taxon>
        <taxon>fabids</taxon>
        <taxon>Fabales</taxon>
        <taxon>Fabaceae</taxon>
        <taxon>Papilionoideae</taxon>
        <taxon>50 kb inversion clade</taxon>
        <taxon>NPAAA clade</taxon>
        <taxon>indigoferoid/millettioid clade</taxon>
        <taxon>Phaseoleae</taxon>
        <taxon>Sphenostylis</taxon>
    </lineage>
</organism>
<accession>A0AA86VYS9</accession>
<dbReference type="EMBL" id="OY731402">
    <property type="protein sequence ID" value="CAJ1956278.1"/>
    <property type="molecule type" value="Genomic_DNA"/>
</dbReference>
<evidence type="ECO:0000256" key="2">
    <source>
        <dbReference type="ARBA" id="ARBA00022676"/>
    </source>
</evidence>
<dbReference type="Pfam" id="PF03552">
    <property type="entry name" value="Cellulose_synt"/>
    <property type="match status" value="2"/>
</dbReference>
<evidence type="ECO:0000256" key="5">
    <source>
        <dbReference type="ARBA" id="ARBA00022989"/>
    </source>
</evidence>
<dbReference type="FunFam" id="3.90.550.10:FF:000145">
    <property type="entry name" value="Cellulose synthase-like protein H1"/>
    <property type="match status" value="1"/>
</dbReference>
<dbReference type="GO" id="GO:0071555">
    <property type="term" value="P:cell wall organization"/>
    <property type="evidence" value="ECO:0007669"/>
    <property type="project" value="UniProtKB-KW"/>
</dbReference>
<dbReference type="Proteomes" id="UP001189624">
    <property type="component" value="Chromosome 5"/>
</dbReference>
<evidence type="ECO:0000256" key="9">
    <source>
        <dbReference type="PIRSR" id="PIRSR605150-2"/>
    </source>
</evidence>
<keyword evidence="13" id="KW-1185">Reference proteome</keyword>
<dbReference type="GO" id="GO:0012505">
    <property type="term" value="C:endomembrane system"/>
    <property type="evidence" value="ECO:0007669"/>
    <property type="project" value="UniProtKB-SubCell"/>
</dbReference>
<keyword evidence="4 11" id="KW-0812">Transmembrane</keyword>
<comment type="subcellular location">
    <subcellularLocation>
        <location evidence="1">Endomembrane system</location>
        <topology evidence="1">Multi-pass membrane protein</topology>
    </subcellularLocation>
</comment>
<evidence type="ECO:0000256" key="7">
    <source>
        <dbReference type="ARBA" id="ARBA00023316"/>
    </source>
</evidence>
<dbReference type="InterPro" id="IPR005150">
    <property type="entry name" value="Cellulose_synth"/>
</dbReference>
<gene>
    <name evidence="12" type="ORF">AYBTSS11_LOCUS16574</name>
</gene>
<dbReference type="GO" id="GO:0016760">
    <property type="term" value="F:cellulose synthase (UDP-forming) activity"/>
    <property type="evidence" value="ECO:0007669"/>
    <property type="project" value="InterPro"/>
</dbReference>
<dbReference type="AlphaFoldDB" id="A0AA86VYS9"/>
<feature type="binding site" evidence="10">
    <location>
        <position position="292"/>
    </location>
    <ligand>
        <name>Mn(2+)</name>
        <dbReference type="ChEBI" id="CHEBI:29035"/>
    </ligand>
</feature>
<dbReference type="Gene3D" id="3.90.550.10">
    <property type="entry name" value="Spore Coat Polysaccharide Biosynthesis Protein SpsA, Chain A"/>
    <property type="match status" value="2"/>
</dbReference>
<feature type="transmembrane region" description="Helical" evidence="11">
    <location>
        <begin position="46"/>
        <end position="65"/>
    </location>
</feature>
<dbReference type="PANTHER" id="PTHR13301">
    <property type="entry name" value="X-BOX TRANSCRIPTION FACTOR-RELATED"/>
    <property type="match status" value="1"/>
</dbReference>
<feature type="transmembrane region" description="Helical" evidence="11">
    <location>
        <begin position="672"/>
        <end position="692"/>
    </location>
</feature>
<feature type="active site" evidence="8">
    <location>
        <position position="134"/>
    </location>
</feature>
<feature type="transmembrane region" description="Helical" evidence="11">
    <location>
        <begin position="21"/>
        <end position="40"/>
    </location>
</feature>
<evidence type="ECO:0000313" key="13">
    <source>
        <dbReference type="Proteomes" id="UP001189624"/>
    </source>
</evidence>
<evidence type="ECO:0000313" key="12">
    <source>
        <dbReference type="EMBL" id="CAJ1956278.1"/>
    </source>
</evidence>
<proteinExistence type="predicted"/>
<evidence type="ECO:0000256" key="11">
    <source>
        <dbReference type="SAM" id="Phobius"/>
    </source>
</evidence>
<evidence type="ECO:0008006" key="14">
    <source>
        <dbReference type="Google" id="ProtNLM"/>
    </source>
</evidence>
<evidence type="ECO:0000256" key="3">
    <source>
        <dbReference type="ARBA" id="ARBA00022679"/>
    </source>
</evidence>
<dbReference type="InterPro" id="IPR029044">
    <property type="entry name" value="Nucleotide-diphossugar_trans"/>
</dbReference>
<keyword evidence="2" id="KW-0328">Glycosyltransferase</keyword>
<feature type="transmembrane region" description="Helical" evidence="11">
    <location>
        <begin position="704"/>
        <end position="723"/>
    </location>
</feature>
<name>A0AA86VYS9_9FABA</name>
<evidence type="ECO:0000256" key="1">
    <source>
        <dbReference type="ARBA" id="ARBA00004127"/>
    </source>
</evidence>
<protein>
    <recommendedName>
        <fullName evidence="14">Cellulose synthase-like protein H1</fullName>
    </recommendedName>
</protein>
<feature type="binding site" evidence="9">
    <location>
        <position position="134"/>
    </location>
    <ligand>
        <name>UDP-alpha-D-glucose</name>
        <dbReference type="ChEBI" id="CHEBI:58885"/>
    </ligand>
</feature>
<feature type="active site" evidence="8">
    <location>
        <position position="466"/>
    </location>
</feature>
<keyword evidence="5 11" id="KW-1133">Transmembrane helix</keyword>
<evidence type="ECO:0000256" key="4">
    <source>
        <dbReference type="ARBA" id="ARBA00022692"/>
    </source>
</evidence>
<keyword evidence="6 11" id="KW-0472">Membrane</keyword>
<evidence type="ECO:0000256" key="8">
    <source>
        <dbReference type="PIRSR" id="PIRSR605150-1"/>
    </source>
</evidence>
<feature type="transmembrane region" description="Helical" evidence="11">
    <location>
        <begin position="643"/>
        <end position="665"/>
    </location>
</feature>
<keyword evidence="3" id="KW-0808">Transferase</keyword>
<dbReference type="Gramene" id="rna-AYBTSS11_LOCUS16574">
    <property type="protein sequence ID" value="CAJ1956278.1"/>
    <property type="gene ID" value="gene-AYBTSS11_LOCUS16574"/>
</dbReference>
<reference evidence="12" key="1">
    <citation type="submission" date="2023-10" db="EMBL/GenBank/DDBJ databases">
        <authorList>
            <person name="Domelevo Entfellner J.-B."/>
        </authorList>
    </citation>
    <scope>NUCLEOTIDE SEQUENCE</scope>
</reference>
<keyword evidence="7" id="KW-0961">Cell wall biogenesis/degradation</keyword>
<feature type="binding site" evidence="9">
    <location>
        <position position="105"/>
    </location>
    <ligand>
        <name>UDP-alpha-D-glucose</name>
        <dbReference type="ChEBI" id="CHEBI:58885"/>
    </ligand>
</feature>